<feature type="transmembrane region" description="Helical" evidence="7">
    <location>
        <begin position="62"/>
        <end position="81"/>
    </location>
</feature>
<dbReference type="InterPro" id="IPR002293">
    <property type="entry name" value="AA/rel_permease1"/>
</dbReference>
<dbReference type="Gene3D" id="1.20.1740.10">
    <property type="entry name" value="Amino acid/polyamine transporter I"/>
    <property type="match status" value="1"/>
</dbReference>
<feature type="transmembrane region" description="Helical" evidence="7">
    <location>
        <begin position="256"/>
        <end position="280"/>
    </location>
</feature>
<proteinExistence type="predicted"/>
<protein>
    <submittedName>
        <fullName evidence="8">APC family permease</fullName>
    </submittedName>
</protein>
<feature type="transmembrane region" description="Helical" evidence="7">
    <location>
        <begin position="181"/>
        <end position="201"/>
    </location>
</feature>
<organism evidence="8 9">
    <name type="scientific">Occallatibacter riparius</name>
    <dbReference type="NCBI Taxonomy" id="1002689"/>
    <lineage>
        <taxon>Bacteria</taxon>
        <taxon>Pseudomonadati</taxon>
        <taxon>Acidobacteriota</taxon>
        <taxon>Terriglobia</taxon>
        <taxon>Terriglobales</taxon>
        <taxon>Acidobacteriaceae</taxon>
        <taxon>Occallatibacter</taxon>
    </lineage>
</organism>
<dbReference type="AlphaFoldDB" id="A0A9J7BXZ8"/>
<dbReference type="PIRSF" id="PIRSF006060">
    <property type="entry name" value="AA_transporter"/>
    <property type="match status" value="1"/>
</dbReference>
<feature type="transmembrane region" description="Helical" evidence="7">
    <location>
        <begin position="349"/>
        <end position="368"/>
    </location>
</feature>
<feature type="transmembrane region" description="Helical" evidence="7">
    <location>
        <begin position="292"/>
        <end position="312"/>
    </location>
</feature>
<feature type="transmembrane region" description="Helical" evidence="7">
    <location>
        <begin position="416"/>
        <end position="433"/>
    </location>
</feature>
<dbReference type="InterPro" id="IPR044566">
    <property type="entry name" value="RMV1-like"/>
</dbReference>
<evidence type="ECO:0000256" key="5">
    <source>
        <dbReference type="ARBA" id="ARBA00022989"/>
    </source>
</evidence>
<dbReference type="GO" id="GO:0005886">
    <property type="term" value="C:plasma membrane"/>
    <property type="evidence" value="ECO:0007669"/>
    <property type="project" value="UniProtKB-SubCell"/>
</dbReference>
<comment type="subcellular location">
    <subcellularLocation>
        <location evidence="1">Cell membrane</location>
        <topology evidence="1">Multi-pass membrane protein</topology>
    </subcellularLocation>
</comment>
<name>A0A9J7BXZ8_9BACT</name>
<dbReference type="EMBL" id="CP093313">
    <property type="protein sequence ID" value="UWZ86006.1"/>
    <property type="molecule type" value="Genomic_DNA"/>
</dbReference>
<sequence length="475" mass="51350">MLALRFKKVRPAYFTAGALRLLEFFSRKRGGGIRKLRMIPLLAATYFMVSGGPYGLEDVVGFGGYKFALLVLFFLPFFWSFPTALMLGELAAAIPDEGGFYAWVRRALGPFWGFQEAWLSLAASVFDMAVYPTTFVLYLQHIAPALTEGHRALVVQLVVVAAALGWNLRGASAVGEGSVRMWFVALSPYFVLIGWAVWLGMKGANGPYGGHASMGPPATRDFATAFLVAMWNYMGWDNATTVAHEVDNPQRDYPRVMLTAAVMVMLTYIIPISAVAWAGLPAGIFRTGAWVDAGRIVGGAVLAGAIVVAGSIDNFGTFSNLTLSYTRLPHALAVDGFLPAVFTKRLKNGAPWVAILACGTLWALALGLTFERLITIDLLLWGMSIVLEFLALVVLRRKEPALVRPFRIPGPDWVPALLGLFPTVLILVALYLARNEQAAGMSALAFAVLIAAGGVPVYGLALLVRSRRAKTEVAA</sequence>
<feature type="transmembrane region" description="Helical" evidence="7">
    <location>
        <begin position="118"/>
        <end position="139"/>
    </location>
</feature>
<evidence type="ECO:0000256" key="1">
    <source>
        <dbReference type="ARBA" id="ARBA00004651"/>
    </source>
</evidence>
<accession>A0A9J7BXZ8</accession>
<evidence type="ECO:0000313" key="8">
    <source>
        <dbReference type="EMBL" id="UWZ86006.1"/>
    </source>
</evidence>
<feature type="transmembrane region" description="Helical" evidence="7">
    <location>
        <begin position="374"/>
        <end position="395"/>
    </location>
</feature>
<keyword evidence="5 7" id="KW-1133">Transmembrane helix</keyword>
<dbReference type="PANTHER" id="PTHR45826:SF25">
    <property type="entry name" value="AMINO ACID PERMEASE-LIKE PROTEIN"/>
    <property type="match status" value="1"/>
</dbReference>
<evidence type="ECO:0000256" key="7">
    <source>
        <dbReference type="SAM" id="Phobius"/>
    </source>
</evidence>
<keyword evidence="4 7" id="KW-0812">Transmembrane</keyword>
<evidence type="ECO:0000256" key="4">
    <source>
        <dbReference type="ARBA" id="ARBA00022692"/>
    </source>
</evidence>
<keyword evidence="2" id="KW-0813">Transport</keyword>
<keyword evidence="6 7" id="KW-0472">Membrane</keyword>
<gene>
    <name evidence="8" type="ORF">MOP44_08685</name>
</gene>
<evidence type="ECO:0000256" key="2">
    <source>
        <dbReference type="ARBA" id="ARBA00022448"/>
    </source>
</evidence>
<feature type="transmembrane region" description="Helical" evidence="7">
    <location>
        <begin position="151"/>
        <end position="169"/>
    </location>
</feature>
<dbReference type="PANTHER" id="PTHR45826">
    <property type="entry name" value="POLYAMINE TRANSPORTER PUT1"/>
    <property type="match status" value="1"/>
</dbReference>
<evidence type="ECO:0000313" key="9">
    <source>
        <dbReference type="Proteomes" id="UP001059380"/>
    </source>
</evidence>
<evidence type="ECO:0000256" key="6">
    <source>
        <dbReference type="ARBA" id="ARBA00023136"/>
    </source>
</evidence>
<reference evidence="8" key="1">
    <citation type="submission" date="2021-04" db="EMBL/GenBank/DDBJ databases">
        <title>Phylogenetic analysis of Acidobacteriaceae.</title>
        <authorList>
            <person name="Qiu L."/>
            <person name="Zhang Q."/>
        </authorList>
    </citation>
    <scope>NUCLEOTIDE SEQUENCE</scope>
    <source>
        <strain evidence="8">DSM 25168</strain>
    </source>
</reference>
<feature type="transmembrane region" description="Helical" evidence="7">
    <location>
        <begin position="439"/>
        <end position="464"/>
    </location>
</feature>
<dbReference type="Pfam" id="PF13520">
    <property type="entry name" value="AA_permease_2"/>
    <property type="match status" value="1"/>
</dbReference>
<keyword evidence="9" id="KW-1185">Reference proteome</keyword>
<dbReference type="KEGG" id="orp:MOP44_08685"/>
<dbReference type="GO" id="GO:0022857">
    <property type="term" value="F:transmembrane transporter activity"/>
    <property type="evidence" value="ECO:0007669"/>
    <property type="project" value="InterPro"/>
</dbReference>
<dbReference type="RefSeq" id="WP_260795649.1">
    <property type="nucleotide sequence ID" value="NZ_CP093313.1"/>
</dbReference>
<keyword evidence="3" id="KW-1003">Cell membrane</keyword>
<dbReference type="Proteomes" id="UP001059380">
    <property type="component" value="Chromosome"/>
</dbReference>
<evidence type="ECO:0000256" key="3">
    <source>
        <dbReference type="ARBA" id="ARBA00022475"/>
    </source>
</evidence>